<gene>
    <name evidence="3" type="ORF">DS421_19g643420</name>
</gene>
<feature type="compositionally biased region" description="Low complexity" evidence="1">
    <location>
        <begin position="94"/>
        <end position="104"/>
    </location>
</feature>
<keyword evidence="2" id="KW-0732">Signal</keyword>
<dbReference type="AlphaFoldDB" id="A0A6B9V4L3"/>
<dbReference type="EMBL" id="CP031001">
    <property type="protein sequence ID" value="QHN76383.1"/>
    <property type="molecule type" value="Genomic_DNA"/>
</dbReference>
<proteinExistence type="predicted"/>
<evidence type="ECO:0000313" key="4">
    <source>
        <dbReference type="Proteomes" id="UP000464620"/>
    </source>
</evidence>
<name>A0A6B9V4L3_ARAHY</name>
<reference evidence="3 4" key="1">
    <citation type="submission" date="2020-01" db="EMBL/GenBank/DDBJ databases">
        <title>Genome sequence of Arachis hypogaea, cultivar Shitouqi.</title>
        <authorList>
            <person name="Zhuang W."/>
            <person name="Chen H."/>
            <person name="Varshney R."/>
            <person name="Wang D."/>
            <person name="Ming R."/>
        </authorList>
    </citation>
    <scope>NUCLEOTIDE SEQUENCE [LARGE SCALE GENOMIC DNA]</scope>
    <source>
        <tissue evidence="3">Young leaf</tissue>
    </source>
</reference>
<evidence type="ECO:0000313" key="3">
    <source>
        <dbReference type="EMBL" id="QHN76383.1"/>
    </source>
</evidence>
<organism evidence="3 4">
    <name type="scientific">Arachis hypogaea</name>
    <name type="common">Peanut</name>
    <dbReference type="NCBI Taxonomy" id="3818"/>
    <lineage>
        <taxon>Eukaryota</taxon>
        <taxon>Viridiplantae</taxon>
        <taxon>Streptophyta</taxon>
        <taxon>Embryophyta</taxon>
        <taxon>Tracheophyta</taxon>
        <taxon>Spermatophyta</taxon>
        <taxon>Magnoliopsida</taxon>
        <taxon>eudicotyledons</taxon>
        <taxon>Gunneridae</taxon>
        <taxon>Pentapetalae</taxon>
        <taxon>rosids</taxon>
        <taxon>fabids</taxon>
        <taxon>Fabales</taxon>
        <taxon>Fabaceae</taxon>
        <taxon>Papilionoideae</taxon>
        <taxon>50 kb inversion clade</taxon>
        <taxon>dalbergioids sensu lato</taxon>
        <taxon>Dalbergieae</taxon>
        <taxon>Pterocarpus clade</taxon>
        <taxon>Arachis</taxon>
    </lineage>
</organism>
<evidence type="ECO:0000256" key="1">
    <source>
        <dbReference type="SAM" id="MobiDB-lite"/>
    </source>
</evidence>
<feature type="region of interest" description="Disordered" evidence="1">
    <location>
        <begin position="72"/>
        <end position="128"/>
    </location>
</feature>
<accession>A0A6B9V4L3</accession>
<feature type="chain" id="PRO_5025488425" evidence="2">
    <location>
        <begin position="31"/>
        <end position="128"/>
    </location>
</feature>
<feature type="signal peptide" evidence="2">
    <location>
        <begin position="1"/>
        <end position="30"/>
    </location>
</feature>
<dbReference type="Proteomes" id="UP000464620">
    <property type="component" value="Chromosome B09"/>
</dbReference>
<evidence type="ECO:0000256" key="2">
    <source>
        <dbReference type="SAM" id="SignalP"/>
    </source>
</evidence>
<feature type="compositionally biased region" description="Pro residues" evidence="1">
    <location>
        <begin position="110"/>
        <end position="128"/>
    </location>
</feature>
<sequence>MLMSSHMMTNSKAYLSFLIFASLLSSHVLTHELSEENSTGSYSGYHSKDFQWTMLSELPKAKKDQYTTYSLGYFLSQKRPKRRRINPPPPPRRSPLQHPHSPSHAGRPLDPTPMPPLPTPPPISDLNH</sequence>
<protein>
    <submittedName>
        <fullName evidence="3">Uncharacterized protein</fullName>
    </submittedName>
</protein>